<dbReference type="RefSeq" id="WP_160774721.1">
    <property type="nucleotide sequence ID" value="NZ_WUMV01000002.1"/>
</dbReference>
<keyword evidence="2" id="KW-0175">Coiled coil</keyword>
<sequence length="230" mass="24603">MFRRLISTLRALVNGAIEEAGGRHDLALLTQQIRDAGSNVRAAQKAVALAKAQNEQDHRRIAKLSNAIEDLETRARSALAKGEDALAREAAEALAVMEAERAALSDAVEAFSADIGLLTENVRCAEARLRELKRGHRVASVREQVRAAGGPGPSVEYSSLGEAEDTLSRIKERQERGTLADQALASLSILDRPKELVARLADAGCGAPLGPSTDDVLQRLKSTPLLVSKN</sequence>
<proteinExistence type="inferred from homology"/>
<accession>A0A7X3LSX8</accession>
<dbReference type="PANTHER" id="PTHR31088:SF9">
    <property type="entry name" value="PHAGE SHOCK PROTEIN A"/>
    <property type="match status" value="1"/>
</dbReference>
<dbReference type="Pfam" id="PF04012">
    <property type="entry name" value="PspA_IM30"/>
    <property type="match status" value="1"/>
</dbReference>
<evidence type="ECO:0000313" key="4">
    <source>
        <dbReference type="Proteomes" id="UP000433101"/>
    </source>
</evidence>
<evidence type="ECO:0000313" key="3">
    <source>
        <dbReference type="EMBL" id="MXN64509.1"/>
    </source>
</evidence>
<dbReference type="PANTHER" id="PTHR31088">
    <property type="entry name" value="MEMBRANE-ASSOCIATED PROTEIN VIPP1, CHLOROPLASTIC"/>
    <property type="match status" value="1"/>
</dbReference>
<gene>
    <name evidence="3" type="ORF">GR183_06295</name>
</gene>
<evidence type="ECO:0000256" key="1">
    <source>
        <dbReference type="ARBA" id="ARBA00043985"/>
    </source>
</evidence>
<dbReference type="Proteomes" id="UP000433101">
    <property type="component" value="Unassembled WGS sequence"/>
</dbReference>
<evidence type="ECO:0000256" key="2">
    <source>
        <dbReference type="SAM" id="Coils"/>
    </source>
</evidence>
<feature type="coiled-coil region" evidence="2">
    <location>
        <begin position="54"/>
        <end position="107"/>
    </location>
</feature>
<comment type="similarity">
    <text evidence="1">Belongs to the PspA/Vipp/IM30 family.</text>
</comment>
<reference evidence="3 4" key="1">
    <citation type="submission" date="2019-12" db="EMBL/GenBank/DDBJ databases">
        <authorList>
            <person name="Li M."/>
        </authorList>
    </citation>
    <scope>NUCLEOTIDE SEQUENCE [LARGE SCALE GENOMIC DNA]</scope>
    <source>
        <strain evidence="3 4">GBMRC 2046</strain>
    </source>
</reference>
<dbReference type="InterPro" id="IPR007157">
    <property type="entry name" value="PspA_VIPP1"/>
</dbReference>
<comment type="caution">
    <text evidence="3">The sequence shown here is derived from an EMBL/GenBank/DDBJ whole genome shotgun (WGS) entry which is preliminary data.</text>
</comment>
<organism evidence="3 4">
    <name type="scientific">Stappia sediminis</name>
    <dbReference type="NCBI Taxonomy" id="2692190"/>
    <lineage>
        <taxon>Bacteria</taxon>
        <taxon>Pseudomonadati</taxon>
        <taxon>Pseudomonadota</taxon>
        <taxon>Alphaproteobacteria</taxon>
        <taxon>Hyphomicrobiales</taxon>
        <taxon>Stappiaceae</taxon>
        <taxon>Stappia</taxon>
    </lineage>
</organism>
<keyword evidence="4" id="KW-1185">Reference proteome</keyword>
<name>A0A7X3LSX8_9HYPH</name>
<dbReference type="EMBL" id="WUMV01000002">
    <property type="protein sequence ID" value="MXN64509.1"/>
    <property type="molecule type" value="Genomic_DNA"/>
</dbReference>
<dbReference type="AlphaFoldDB" id="A0A7X3LSX8"/>
<protein>
    <submittedName>
        <fullName evidence="3">PspA/IM30 family protein</fullName>
    </submittedName>
</protein>